<dbReference type="GO" id="GO:0032259">
    <property type="term" value="P:methylation"/>
    <property type="evidence" value="ECO:0007669"/>
    <property type="project" value="UniProtKB-KW"/>
</dbReference>
<dbReference type="InterPro" id="IPR029063">
    <property type="entry name" value="SAM-dependent_MTases_sf"/>
</dbReference>
<reference evidence="2" key="1">
    <citation type="journal article" date="2012" name="PLoS Genet.">
        <title>A novel human-infection-derived bacterium provides insights into the evolutionary origins of mutualistic insect-bacterial symbioses.</title>
        <authorList>
            <person name="Clayton A.L."/>
            <person name="Oakeson K.F."/>
            <person name="Gutin M."/>
            <person name="Pontes A."/>
            <person name="Dunn D.M."/>
            <person name="von Niederhausern A.C."/>
            <person name="Weiss R.B."/>
            <person name="Fisher M."/>
            <person name="Dale C."/>
        </authorList>
    </citation>
    <scope>NUCLEOTIDE SEQUENCE</scope>
</reference>
<dbReference type="GO" id="GO:0008168">
    <property type="term" value="F:methyltransferase activity"/>
    <property type="evidence" value="ECO:0007669"/>
    <property type="project" value="UniProtKB-KW"/>
</dbReference>
<proteinExistence type="predicted"/>
<evidence type="ECO:0000256" key="1">
    <source>
        <dbReference type="SAM" id="MobiDB-lite"/>
    </source>
</evidence>
<feature type="region of interest" description="Disordered" evidence="1">
    <location>
        <begin position="251"/>
        <end position="277"/>
    </location>
</feature>
<keyword evidence="2" id="KW-0489">Methyltransferase</keyword>
<dbReference type="SUPFAM" id="SSF53335">
    <property type="entry name" value="S-adenosyl-L-methionine-dependent methyltransferases"/>
    <property type="match status" value="1"/>
</dbReference>
<organism evidence="2">
    <name type="scientific">Candidatus Sodalis pierantonii str. SOPE</name>
    <dbReference type="NCBI Taxonomy" id="2342"/>
    <lineage>
        <taxon>Bacteria</taxon>
        <taxon>Pseudomonadati</taxon>
        <taxon>Pseudomonadota</taxon>
        <taxon>Gammaproteobacteria</taxon>
        <taxon>Enterobacterales</taxon>
        <taxon>Bruguierivoracaceae</taxon>
        <taxon>Sodalis</taxon>
    </lineage>
</organism>
<protein>
    <submittedName>
        <fullName evidence="2">SAM-dependent methyltransferase</fullName>
    </submittedName>
</protein>
<keyword evidence="2" id="KW-0808">Transferase</keyword>
<name>K7SK85_9GAMM</name>
<sequence>MKDNALRKTVILLNFPLQLPGLEISLLFRPATDKAQHNVCYTDYTSAEDSRQKHAHYEHDDIVDIDFIWHPHATLESCVPGHQRFDWAVASHVLEHVPDPLGWILEVLAVLNDGAIFSLVLPNKRYCFDRFRQISSAAQWLQWWLTRQRIPAPQQLYDFLRNCTSDDGEMYERLKDLTPEAYQNTRCPHYTQQQALEFVLNAWTIGHYFDAHCPVFTPESAAASAGGRAFGSPRAETGLLLIPPSAASRSRVSVISRQSKKGPRSFPPSPAAASGAHGGSVFTLVCRP</sequence>
<dbReference type="Pfam" id="PF13489">
    <property type="entry name" value="Methyltransf_23"/>
    <property type="match status" value="1"/>
</dbReference>
<dbReference type="Gene3D" id="3.40.50.150">
    <property type="entry name" value="Vaccinia Virus protein VP39"/>
    <property type="match status" value="1"/>
</dbReference>
<dbReference type="EMBL" id="JX444570">
    <property type="protein sequence ID" value="AFW03709.1"/>
    <property type="molecule type" value="Genomic_DNA"/>
</dbReference>
<dbReference type="AlphaFoldDB" id="K7SK85"/>
<accession>K7SK85</accession>
<evidence type="ECO:0000313" key="2">
    <source>
        <dbReference type="EMBL" id="AFW03709.1"/>
    </source>
</evidence>
<dbReference type="RefSeq" id="WP_025244196.1">
    <property type="nucleotide sequence ID" value="NZ_CP006568.1"/>
</dbReference>